<feature type="region of interest" description="Disordered" evidence="1">
    <location>
        <begin position="260"/>
        <end position="299"/>
    </location>
</feature>
<proteinExistence type="predicted"/>
<feature type="compositionally biased region" description="Basic and acidic residues" evidence="1">
    <location>
        <begin position="266"/>
        <end position="277"/>
    </location>
</feature>
<evidence type="ECO:0000256" key="1">
    <source>
        <dbReference type="SAM" id="MobiDB-lite"/>
    </source>
</evidence>
<dbReference type="InterPro" id="IPR056660">
    <property type="entry name" value="DUF7758"/>
</dbReference>
<name>A0A1I7XRD7_HETBA</name>
<dbReference type="Proteomes" id="UP000095283">
    <property type="component" value="Unplaced"/>
</dbReference>
<accession>A0A1I7XRD7</accession>
<evidence type="ECO:0000259" key="2">
    <source>
        <dbReference type="Pfam" id="PF24944"/>
    </source>
</evidence>
<dbReference type="WBParaSite" id="Hba_20294">
    <property type="protein sequence ID" value="Hba_20294"/>
    <property type="gene ID" value="Hba_20294"/>
</dbReference>
<sequence length="334" mass="39748">MHVKQGYFLKRWRKAKTEILSSFLAKYRRCVLQLKKCLHESSRTDNERRKSHAKLHPLPDRPIRRVASKLGRKPTNELERLRKKGEDWNANDLFRFQYSDPESGTPEERRTLCFEWLDRLQAITKKYCYLAWYESAIYACYYRLAPILYDVEEKKRIWMDVKREYAEIFMMGRRIWRRPIHPSRLRVFYDMAMLCVRFGQIENDSTIMLFRDSLEDANNFDFKVLSEVEFAKSIDKISRLENHIIDQFYLRRRSSGSVRSSFRTRRNTDRSPSRRSENEDDSGEQPSTSVAQLEEHDPLSSSIEAISLAFDETTSHERPKSILIPSIVLAEKIV</sequence>
<evidence type="ECO:0000313" key="3">
    <source>
        <dbReference type="Proteomes" id="UP000095283"/>
    </source>
</evidence>
<dbReference type="AlphaFoldDB" id="A0A1I7XRD7"/>
<reference evidence="4" key="1">
    <citation type="submission" date="2016-11" db="UniProtKB">
        <authorList>
            <consortium name="WormBaseParasite"/>
        </authorList>
    </citation>
    <scope>IDENTIFICATION</scope>
</reference>
<dbReference type="PANTHER" id="PTHR38624:SF2">
    <property type="entry name" value="BUB1 N-TERMINAL DOMAIN-CONTAINING PROTEIN"/>
    <property type="match status" value="1"/>
</dbReference>
<organism evidence="3 4">
    <name type="scientific">Heterorhabditis bacteriophora</name>
    <name type="common">Entomopathogenic nematode worm</name>
    <dbReference type="NCBI Taxonomy" id="37862"/>
    <lineage>
        <taxon>Eukaryota</taxon>
        <taxon>Metazoa</taxon>
        <taxon>Ecdysozoa</taxon>
        <taxon>Nematoda</taxon>
        <taxon>Chromadorea</taxon>
        <taxon>Rhabditida</taxon>
        <taxon>Rhabditina</taxon>
        <taxon>Rhabditomorpha</taxon>
        <taxon>Strongyloidea</taxon>
        <taxon>Heterorhabditidae</taxon>
        <taxon>Heterorhabditis</taxon>
    </lineage>
</organism>
<feature type="domain" description="DUF7758" evidence="2">
    <location>
        <begin position="74"/>
        <end position="199"/>
    </location>
</feature>
<dbReference type="Pfam" id="PF24944">
    <property type="entry name" value="DUF7758"/>
    <property type="match status" value="1"/>
</dbReference>
<protein>
    <submittedName>
        <fullName evidence="4">BUB1 N-terminal domain-containing protein</fullName>
    </submittedName>
</protein>
<keyword evidence="3" id="KW-1185">Reference proteome</keyword>
<dbReference type="PANTHER" id="PTHR38624">
    <property type="entry name" value="PROTEIN CBG08397-RELATED"/>
    <property type="match status" value="1"/>
</dbReference>
<evidence type="ECO:0000313" key="4">
    <source>
        <dbReference type="WBParaSite" id="Hba_20294"/>
    </source>
</evidence>